<dbReference type="Proteomes" id="UP000219612">
    <property type="component" value="Unassembled WGS sequence"/>
</dbReference>
<feature type="transmembrane region" description="Helical" evidence="1">
    <location>
        <begin position="26"/>
        <end position="42"/>
    </location>
</feature>
<keyword evidence="1" id="KW-1133">Transmembrane helix</keyword>
<gene>
    <name evidence="2" type="ORF">SAMN05421748_11763</name>
</gene>
<name>A0A285J9R3_9ACTN</name>
<keyword evidence="1" id="KW-0472">Membrane</keyword>
<sequence>MPDEIEKLTEALGPAWRRRTRGEHRWPAAAAIAVMIVLQWTLPAKLTLGPHWLLPAVELTIGVVLFAADPGRIHRDTPALRTLSLTLIAVASLGTASSVGMLVHTIVTGRDTGSAAQLLAGGSAIYLINVLTFAVWFWELDRGGPARRAHGTDPYPDLLFPPMTAPDMVAKDWEPWFLDYFYVAFTNATAFSPTDTLPLTRWAKAAMALESAIALVTAALVIARAVNVL</sequence>
<feature type="transmembrane region" description="Helical" evidence="1">
    <location>
        <begin position="115"/>
        <end position="138"/>
    </location>
</feature>
<proteinExistence type="predicted"/>
<reference evidence="2 3" key="1">
    <citation type="submission" date="2017-09" db="EMBL/GenBank/DDBJ databases">
        <authorList>
            <person name="Ehlers B."/>
            <person name="Leendertz F.H."/>
        </authorList>
    </citation>
    <scope>NUCLEOTIDE SEQUENCE [LARGE SCALE GENOMIC DNA]</scope>
    <source>
        <strain evidence="2 3">CGMCC 4.6857</strain>
    </source>
</reference>
<feature type="transmembrane region" description="Helical" evidence="1">
    <location>
        <begin position="48"/>
        <end position="68"/>
    </location>
</feature>
<dbReference type="RefSeq" id="WP_245923500.1">
    <property type="nucleotide sequence ID" value="NZ_OBDY01000017.1"/>
</dbReference>
<evidence type="ECO:0000313" key="2">
    <source>
        <dbReference type="EMBL" id="SNY56106.1"/>
    </source>
</evidence>
<evidence type="ECO:0008006" key="4">
    <source>
        <dbReference type="Google" id="ProtNLM"/>
    </source>
</evidence>
<feature type="transmembrane region" description="Helical" evidence="1">
    <location>
        <begin position="80"/>
        <end position="103"/>
    </location>
</feature>
<keyword evidence="1" id="KW-0812">Transmembrane</keyword>
<organism evidence="2 3">
    <name type="scientific">Paractinoplanes atraurantiacus</name>
    <dbReference type="NCBI Taxonomy" id="1036182"/>
    <lineage>
        <taxon>Bacteria</taxon>
        <taxon>Bacillati</taxon>
        <taxon>Actinomycetota</taxon>
        <taxon>Actinomycetes</taxon>
        <taxon>Micromonosporales</taxon>
        <taxon>Micromonosporaceae</taxon>
        <taxon>Paractinoplanes</taxon>
    </lineage>
</organism>
<keyword evidence="3" id="KW-1185">Reference proteome</keyword>
<evidence type="ECO:0000256" key="1">
    <source>
        <dbReference type="SAM" id="Phobius"/>
    </source>
</evidence>
<feature type="transmembrane region" description="Helical" evidence="1">
    <location>
        <begin position="207"/>
        <end position="226"/>
    </location>
</feature>
<dbReference type="AlphaFoldDB" id="A0A285J9R3"/>
<accession>A0A285J9R3</accession>
<evidence type="ECO:0000313" key="3">
    <source>
        <dbReference type="Proteomes" id="UP000219612"/>
    </source>
</evidence>
<protein>
    <recommendedName>
        <fullName evidence="4">DUF1345 domain-containing protein</fullName>
    </recommendedName>
</protein>
<dbReference type="EMBL" id="OBDY01000017">
    <property type="protein sequence ID" value="SNY56106.1"/>
    <property type="molecule type" value="Genomic_DNA"/>
</dbReference>